<dbReference type="EMBL" id="AK441960">
    <property type="protein sequence ID" value="BAN65754.1"/>
    <property type="molecule type" value="mRNA"/>
</dbReference>
<sequence>MSGRPNIETQLCSTLITGLKHTSLNIFDSGTNMYNIIYGENHENSPAHRQPHPASLESLHR</sequence>
<accession>S6BHR6</accession>
<name>S6BHR6_BABBO</name>
<reference evidence="2" key="1">
    <citation type="journal article" date="2014" name="BMC Genomics">
        <title>The Babesia bovis gene and promoter model: an update from full-length EST analysis.</title>
        <authorList>
            <person name="Yamagishi J."/>
            <person name="Wakaguri H."/>
            <person name="Yokoyama N."/>
            <person name="Yamashita R."/>
            <person name="Suzuki Y."/>
            <person name="Xuan X."/>
            <person name="Igarashi I."/>
        </authorList>
    </citation>
    <scope>NUCLEOTIDE SEQUENCE</scope>
    <source>
        <strain evidence="2">Texas</strain>
    </source>
</reference>
<proteinExistence type="evidence at transcript level"/>
<dbReference type="AlphaFoldDB" id="S6BHR6"/>
<organism evidence="2">
    <name type="scientific">Babesia bovis</name>
    <dbReference type="NCBI Taxonomy" id="5865"/>
    <lineage>
        <taxon>Eukaryota</taxon>
        <taxon>Sar</taxon>
        <taxon>Alveolata</taxon>
        <taxon>Apicomplexa</taxon>
        <taxon>Aconoidasida</taxon>
        <taxon>Piroplasmida</taxon>
        <taxon>Babesiidae</taxon>
        <taxon>Babesia</taxon>
    </lineage>
</organism>
<protein>
    <submittedName>
        <fullName evidence="2">Uncharacterized protein</fullName>
    </submittedName>
</protein>
<evidence type="ECO:0000256" key="1">
    <source>
        <dbReference type="SAM" id="MobiDB-lite"/>
    </source>
</evidence>
<evidence type="ECO:0000313" key="2">
    <source>
        <dbReference type="EMBL" id="BAN65754.1"/>
    </source>
</evidence>
<feature type="region of interest" description="Disordered" evidence="1">
    <location>
        <begin position="41"/>
        <end position="61"/>
    </location>
</feature>